<organism evidence="2 3">
    <name type="scientific">Mycolicibacterium grossiae</name>
    <dbReference type="NCBI Taxonomy" id="1552759"/>
    <lineage>
        <taxon>Bacteria</taxon>
        <taxon>Bacillati</taxon>
        <taxon>Actinomycetota</taxon>
        <taxon>Actinomycetes</taxon>
        <taxon>Mycobacteriales</taxon>
        <taxon>Mycobacteriaceae</taxon>
        <taxon>Mycolicibacterium</taxon>
    </lineage>
</organism>
<name>A0A1E8Q197_9MYCO</name>
<evidence type="ECO:0000313" key="3">
    <source>
        <dbReference type="Proteomes" id="UP000178953"/>
    </source>
</evidence>
<dbReference type="RefSeq" id="WP_070354486.1">
    <property type="nucleotide sequence ID" value="NZ_MCHX01000042.1"/>
</dbReference>
<proteinExistence type="predicted"/>
<reference evidence="2 3" key="1">
    <citation type="submission" date="2016-09" db="EMBL/GenBank/DDBJ databases">
        <title>genome sequence of Mycobacterium sp. 739 SCH.</title>
        <authorList>
            <person name="Greninger A.L."/>
            <person name="Qin X."/>
            <person name="Jerome K."/>
            <person name="Vora S."/>
            <person name="Quinn K."/>
        </authorList>
    </citation>
    <scope>NUCLEOTIDE SEQUENCE [LARGE SCALE GENOMIC DNA]</scope>
    <source>
        <strain evidence="2 3">SCH</strain>
    </source>
</reference>
<evidence type="ECO:0000313" key="2">
    <source>
        <dbReference type="EMBL" id="OFJ52335.1"/>
    </source>
</evidence>
<keyword evidence="1" id="KW-0472">Membrane</keyword>
<feature type="transmembrane region" description="Helical" evidence="1">
    <location>
        <begin position="43"/>
        <end position="66"/>
    </location>
</feature>
<feature type="transmembrane region" description="Helical" evidence="1">
    <location>
        <begin position="86"/>
        <end position="106"/>
    </location>
</feature>
<keyword evidence="1" id="KW-0812">Transmembrane</keyword>
<accession>A0A1E8Q197</accession>
<comment type="caution">
    <text evidence="2">The sequence shown here is derived from an EMBL/GenBank/DDBJ whole genome shotgun (WGS) entry which is preliminary data.</text>
</comment>
<evidence type="ECO:0000256" key="1">
    <source>
        <dbReference type="SAM" id="Phobius"/>
    </source>
</evidence>
<protein>
    <submittedName>
        <fullName evidence="2">Uncharacterized protein</fullName>
    </submittedName>
</protein>
<dbReference type="EMBL" id="MCHX01000042">
    <property type="protein sequence ID" value="OFJ52335.1"/>
    <property type="molecule type" value="Genomic_DNA"/>
</dbReference>
<feature type="transmembrane region" description="Helical" evidence="1">
    <location>
        <begin position="6"/>
        <end position="31"/>
    </location>
</feature>
<dbReference type="Proteomes" id="UP000178953">
    <property type="component" value="Unassembled WGS sequence"/>
</dbReference>
<gene>
    <name evidence="2" type="ORF">BEL07_17980</name>
</gene>
<keyword evidence="1" id="KW-1133">Transmembrane helix</keyword>
<keyword evidence="3" id="KW-1185">Reference proteome</keyword>
<sequence length="131" mass="13868">MSGAAFISGVGPWCSVVILVVSILSAMAILARYRQGTEVLGPALLALAVSVAGAVLALLVVLVPYLLASPPIDDRALAAAIGTPHWLWPATLAIVAWVWVLAYSTWTMRLFHRQQGPSSATVGRKRRVSHG</sequence>
<dbReference type="AlphaFoldDB" id="A0A1E8Q197"/>